<dbReference type="Proteomes" id="UP001612915">
    <property type="component" value="Unassembled WGS sequence"/>
</dbReference>
<evidence type="ECO:0000256" key="4">
    <source>
        <dbReference type="ARBA" id="ARBA00022989"/>
    </source>
</evidence>
<dbReference type="PANTHER" id="PTHR30250:SF26">
    <property type="entry name" value="PSMA PROTEIN"/>
    <property type="match status" value="1"/>
</dbReference>
<feature type="transmembrane region" description="Helical" evidence="7">
    <location>
        <begin position="198"/>
        <end position="219"/>
    </location>
</feature>
<evidence type="ECO:0000256" key="3">
    <source>
        <dbReference type="ARBA" id="ARBA00022692"/>
    </source>
</evidence>
<feature type="transmembrane region" description="Helical" evidence="7">
    <location>
        <begin position="74"/>
        <end position="92"/>
    </location>
</feature>
<evidence type="ECO:0000256" key="7">
    <source>
        <dbReference type="SAM" id="Phobius"/>
    </source>
</evidence>
<keyword evidence="3 7" id="KW-0812">Transmembrane</keyword>
<dbReference type="RefSeq" id="WP_398276107.1">
    <property type="nucleotide sequence ID" value="NZ_JBITLV010000001.1"/>
</dbReference>
<evidence type="ECO:0000256" key="5">
    <source>
        <dbReference type="ARBA" id="ARBA00023136"/>
    </source>
</evidence>
<keyword evidence="4 7" id="KW-1133">Transmembrane helix</keyword>
<comment type="subcellular location">
    <subcellularLocation>
        <location evidence="1">Cell membrane</location>
        <topology evidence="1">Multi-pass membrane protein</topology>
    </subcellularLocation>
</comment>
<feature type="transmembrane region" description="Helical" evidence="7">
    <location>
        <begin position="266"/>
        <end position="294"/>
    </location>
</feature>
<feature type="transmembrane region" description="Helical" evidence="7">
    <location>
        <begin position="168"/>
        <end position="186"/>
    </location>
</feature>
<evidence type="ECO:0000313" key="8">
    <source>
        <dbReference type="EMBL" id="MFI7586448.1"/>
    </source>
</evidence>
<proteinExistence type="predicted"/>
<organism evidence="8 9">
    <name type="scientific">Spongisporangium articulatum</name>
    <dbReference type="NCBI Taxonomy" id="3362603"/>
    <lineage>
        <taxon>Bacteria</taxon>
        <taxon>Bacillati</taxon>
        <taxon>Actinomycetota</taxon>
        <taxon>Actinomycetes</taxon>
        <taxon>Kineosporiales</taxon>
        <taxon>Kineosporiaceae</taxon>
        <taxon>Spongisporangium</taxon>
    </lineage>
</organism>
<feature type="compositionally biased region" description="Low complexity" evidence="6">
    <location>
        <begin position="43"/>
        <end position="59"/>
    </location>
</feature>
<dbReference type="CDD" id="cd13126">
    <property type="entry name" value="MATE_like_11"/>
    <property type="match status" value="1"/>
</dbReference>
<feature type="transmembrane region" description="Helical" evidence="7">
    <location>
        <begin position="408"/>
        <end position="431"/>
    </location>
</feature>
<dbReference type="InterPro" id="IPR050833">
    <property type="entry name" value="Poly_Biosynth_Transport"/>
</dbReference>
<name>A0ABW8AKD3_9ACTN</name>
<evidence type="ECO:0000313" key="9">
    <source>
        <dbReference type="Proteomes" id="UP001612915"/>
    </source>
</evidence>
<evidence type="ECO:0000256" key="1">
    <source>
        <dbReference type="ARBA" id="ARBA00004651"/>
    </source>
</evidence>
<reference evidence="8 9" key="1">
    <citation type="submission" date="2024-10" db="EMBL/GenBank/DDBJ databases">
        <title>The Natural Products Discovery Center: Release of the First 8490 Sequenced Strains for Exploring Actinobacteria Biosynthetic Diversity.</title>
        <authorList>
            <person name="Kalkreuter E."/>
            <person name="Kautsar S.A."/>
            <person name="Yang D."/>
            <person name="Bader C.D."/>
            <person name="Teijaro C.N."/>
            <person name="Fluegel L."/>
            <person name="Davis C.M."/>
            <person name="Simpson J.R."/>
            <person name="Lauterbach L."/>
            <person name="Steele A.D."/>
            <person name="Gui C."/>
            <person name="Meng S."/>
            <person name="Li G."/>
            <person name="Viehrig K."/>
            <person name="Ye F."/>
            <person name="Su P."/>
            <person name="Kiefer A.F."/>
            <person name="Nichols A."/>
            <person name="Cepeda A.J."/>
            <person name="Yan W."/>
            <person name="Fan B."/>
            <person name="Jiang Y."/>
            <person name="Adhikari A."/>
            <person name="Zheng C.-J."/>
            <person name="Schuster L."/>
            <person name="Cowan T.M."/>
            <person name="Smanski M.J."/>
            <person name="Chevrette M.G."/>
            <person name="De Carvalho L.P.S."/>
            <person name="Shen B."/>
        </authorList>
    </citation>
    <scope>NUCLEOTIDE SEQUENCE [LARGE SCALE GENOMIC DNA]</scope>
    <source>
        <strain evidence="8 9">NPDC049639</strain>
    </source>
</reference>
<keyword evidence="9" id="KW-1185">Reference proteome</keyword>
<evidence type="ECO:0008006" key="10">
    <source>
        <dbReference type="Google" id="ProtNLM"/>
    </source>
</evidence>
<keyword evidence="5 7" id="KW-0472">Membrane</keyword>
<feature type="region of interest" description="Disordered" evidence="6">
    <location>
        <begin position="1"/>
        <end position="60"/>
    </location>
</feature>
<feature type="transmembrane region" description="Helical" evidence="7">
    <location>
        <begin position="437"/>
        <end position="456"/>
    </location>
</feature>
<feature type="transmembrane region" description="Helical" evidence="7">
    <location>
        <begin position="138"/>
        <end position="162"/>
    </location>
</feature>
<evidence type="ECO:0000256" key="2">
    <source>
        <dbReference type="ARBA" id="ARBA00022475"/>
    </source>
</evidence>
<protein>
    <recommendedName>
        <fullName evidence="10">Membrane protein involved in the export of O-antigen and teichoic acid</fullName>
    </recommendedName>
</protein>
<feature type="transmembrane region" description="Helical" evidence="7">
    <location>
        <begin position="306"/>
        <end position="326"/>
    </location>
</feature>
<comment type="caution">
    <text evidence="8">The sequence shown here is derived from an EMBL/GenBank/DDBJ whole genome shotgun (WGS) entry which is preliminary data.</text>
</comment>
<dbReference type="PANTHER" id="PTHR30250">
    <property type="entry name" value="PST FAMILY PREDICTED COLANIC ACID TRANSPORTER"/>
    <property type="match status" value="1"/>
</dbReference>
<evidence type="ECO:0000256" key="6">
    <source>
        <dbReference type="SAM" id="MobiDB-lite"/>
    </source>
</evidence>
<feature type="transmembrane region" description="Helical" evidence="7">
    <location>
        <begin position="380"/>
        <end position="401"/>
    </location>
</feature>
<accession>A0ABW8AKD3</accession>
<dbReference type="EMBL" id="JBITLV010000001">
    <property type="protein sequence ID" value="MFI7586448.1"/>
    <property type="molecule type" value="Genomic_DNA"/>
</dbReference>
<feature type="transmembrane region" description="Helical" evidence="7">
    <location>
        <begin position="98"/>
        <end position="117"/>
    </location>
</feature>
<feature type="transmembrane region" description="Helical" evidence="7">
    <location>
        <begin position="338"/>
        <end position="360"/>
    </location>
</feature>
<keyword evidence="2" id="KW-1003">Cell membrane</keyword>
<gene>
    <name evidence="8" type="ORF">ACIB24_05180</name>
</gene>
<sequence>MTTTLLPFDPPAETARPAEQTAGLTVVLPRPVSPDRAADSRTDSAGSSGSAGSAGEAPPSGGGRRALWTFADQALSSLTNAVLSVVVALLVSSSDFGAFSLALLTFSFVVGLTRAVVAEPFMVRFSAVDPRTRSGGAGRATGAALSVGLVAGAICLAVAALLDGSARTAYLALALSLPGLCVQDVWRHTFFAAGRPAAAALNDAVWTVLQFAALGWLIVVGTESVFAITLAWGASATAAAVLGVTQSGVRPRLGATWHWLRETRDLNVHLGLGFVLNQGAIQVATYAVAAIVGLAGSGALRGAQVLLGPLNLVFAGFGAFVLPLLARRVAAGQPLLKIAVPCSVVLGLGTSLWVGILVLLPDSLGEKVLGDSWAGASEVMLPSGLVLVALALCLGASNSLVALSRADLMLRITLVQAPLMLGLGLLGAFGWGAAGAAYGFAAAQATGLVIAWLFFLRADGRTAPAAALG</sequence>